<gene>
    <name evidence="2" type="ORF">N7469_002815</name>
</gene>
<dbReference type="RefSeq" id="XP_056504229.1">
    <property type="nucleotide sequence ID" value="XM_056641735.1"/>
</dbReference>
<dbReference type="AlphaFoldDB" id="A0A9W9TVQ0"/>
<accession>A0A9W9TVQ0</accession>
<proteinExistence type="predicted"/>
<dbReference type="EMBL" id="JAPQKT010000002">
    <property type="protein sequence ID" value="KAJ5241224.1"/>
    <property type="molecule type" value="Genomic_DNA"/>
</dbReference>
<organism evidence="2 3">
    <name type="scientific">Penicillium citrinum</name>
    <dbReference type="NCBI Taxonomy" id="5077"/>
    <lineage>
        <taxon>Eukaryota</taxon>
        <taxon>Fungi</taxon>
        <taxon>Dikarya</taxon>
        <taxon>Ascomycota</taxon>
        <taxon>Pezizomycotina</taxon>
        <taxon>Eurotiomycetes</taxon>
        <taxon>Eurotiomycetidae</taxon>
        <taxon>Eurotiales</taxon>
        <taxon>Aspergillaceae</taxon>
        <taxon>Penicillium</taxon>
    </lineage>
</organism>
<comment type="caution">
    <text evidence="2">The sequence shown here is derived from an EMBL/GenBank/DDBJ whole genome shotgun (WGS) entry which is preliminary data.</text>
</comment>
<dbReference type="Proteomes" id="UP001147733">
    <property type="component" value="Unassembled WGS sequence"/>
</dbReference>
<feature type="compositionally biased region" description="Polar residues" evidence="1">
    <location>
        <begin position="70"/>
        <end position="79"/>
    </location>
</feature>
<keyword evidence="3" id="KW-1185">Reference proteome</keyword>
<protein>
    <submittedName>
        <fullName evidence="2">Uncharacterized protein</fullName>
    </submittedName>
</protein>
<reference evidence="2" key="2">
    <citation type="journal article" date="2023" name="IMA Fungus">
        <title>Comparative genomic study of the Penicillium genus elucidates a diverse pangenome and 15 lateral gene transfer events.</title>
        <authorList>
            <person name="Petersen C."/>
            <person name="Sorensen T."/>
            <person name="Nielsen M.R."/>
            <person name="Sondergaard T.E."/>
            <person name="Sorensen J.L."/>
            <person name="Fitzpatrick D.A."/>
            <person name="Frisvad J.C."/>
            <person name="Nielsen K.L."/>
        </authorList>
    </citation>
    <scope>NUCLEOTIDE SEQUENCE</scope>
    <source>
        <strain evidence="2">IBT 23319</strain>
    </source>
</reference>
<evidence type="ECO:0000313" key="3">
    <source>
        <dbReference type="Proteomes" id="UP001147733"/>
    </source>
</evidence>
<dbReference type="GeneID" id="81380902"/>
<feature type="region of interest" description="Disordered" evidence="1">
    <location>
        <begin position="51"/>
        <end position="79"/>
    </location>
</feature>
<sequence length="79" mass="8692">MTTGQEGEKGVNIALEPHNNEYAVFGVRFRYGKGKPQFLRKPLTIIGAMSSSRQSDELLPEDETPPTLQPRGSSDSSIQ</sequence>
<evidence type="ECO:0000256" key="1">
    <source>
        <dbReference type="SAM" id="MobiDB-lite"/>
    </source>
</evidence>
<name>A0A9W9TVQ0_PENCI</name>
<evidence type="ECO:0000313" key="2">
    <source>
        <dbReference type="EMBL" id="KAJ5241224.1"/>
    </source>
</evidence>
<reference evidence="2" key="1">
    <citation type="submission" date="2022-11" db="EMBL/GenBank/DDBJ databases">
        <authorList>
            <person name="Petersen C."/>
        </authorList>
    </citation>
    <scope>NUCLEOTIDE SEQUENCE</scope>
    <source>
        <strain evidence="2">IBT 23319</strain>
    </source>
</reference>